<proteinExistence type="predicted"/>
<reference evidence="1" key="1">
    <citation type="submission" date="2023-08" db="EMBL/GenBank/DDBJ databases">
        <title>A de novo genome assembly of Solanum verrucosum Schlechtendal, a Mexican diploid species geographically isolated from the other diploid A-genome species in potato relatives.</title>
        <authorList>
            <person name="Hosaka K."/>
        </authorList>
    </citation>
    <scope>NUCLEOTIDE SEQUENCE</scope>
    <source>
        <tissue evidence="1">Young leaves</tissue>
    </source>
</reference>
<dbReference type="AlphaFoldDB" id="A0AAF0QPM7"/>
<dbReference type="Proteomes" id="UP001234989">
    <property type="component" value="Chromosome 4"/>
</dbReference>
<gene>
    <name evidence="1" type="ORF">MTR67_019473</name>
</gene>
<keyword evidence="2" id="KW-1185">Reference proteome</keyword>
<organism evidence="1 2">
    <name type="scientific">Solanum verrucosum</name>
    <dbReference type="NCBI Taxonomy" id="315347"/>
    <lineage>
        <taxon>Eukaryota</taxon>
        <taxon>Viridiplantae</taxon>
        <taxon>Streptophyta</taxon>
        <taxon>Embryophyta</taxon>
        <taxon>Tracheophyta</taxon>
        <taxon>Spermatophyta</taxon>
        <taxon>Magnoliopsida</taxon>
        <taxon>eudicotyledons</taxon>
        <taxon>Gunneridae</taxon>
        <taxon>Pentapetalae</taxon>
        <taxon>asterids</taxon>
        <taxon>lamiids</taxon>
        <taxon>Solanales</taxon>
        <taxon>Solanaceae</taxon>
        <taxon>Solanoideae</taxon>
        <taxon>Solaneae</taxon>
        <taxon>Solanum</taxon>
    </lineage>
</organism>
<dbReference type="EMBL" id="CP133615">
    <property type="protein sequence ID" value="WMV26088.1"/>
    <property type="molecule type" value="Genomic_DNA"/>
</dbReference>
<sequence length="36" mass="4202">MDISHSYELGIVQTRRRWKDYSKIFLTISGNTPNSS</sequence>
<name>A0AAF0QPM7_SOLVR</name>
<protein>
    <submittedName>
        <fullName evidence="1">Uncharacterized protein</fullName>
    </submittedName>
</protein>
<accession>A0AAF0QPM7</accession>
<evidence type="ECO:0000313" key="2">
    <source>
        <dbReference type="Proteomes" id="UP001234989"/>
    </source>
</evidence>
<evidence type="ECO:0000313" key="1">
    <source>
        <dbReference type="EMBL" id="WMV26088.1"/>
    </source>
</evidence>